<accession>A0ABU6GBG5</accession>
<dbReference type="PANTHER" id="PTHR43280:SF2">
    <property type="entry name" value="HTH-TYPE TRANSCRIPTIONAL REGULATOR EXSA"/>
    <property type="match status" value="1"/>
</dbReference>
<name>A0ABU6GBG5_9BACL</name>
<evidence type="ECO:0000256" key="3">
    <source>
        <dbReference type="ARBA" id="ARBA00023163"/>
    </source>
</evidence>
<keyword evidence="8" id="KW-1185">Reference proteome</keyword>
<evidence type="ECO:0000313" key="7">
    <source>
        <dbReference type="EMBL" id="MEC0230064.1"/>
    </source>
</evidence>
<gene>
    <name evidence="7" type="ORF">P4I72_23305</name>
</gene>
<organism evidence="7 8">
    <name type="scientific">Paenibacillus alba</name>
    <dbReference type="NCBI Taxonomy" id="1197127"/>
    <lineage>
        <taxon>Bacteria</taxon>
        <taxon>Bacillati</taxon>
        <taxon>Bacillota</taxon>
        <taxon>Bacilli</taxon>
        <taxon>Bacillales</taxon>
        <taxon>Paenibacillaceae</taxon>
        <taxon>Paenibacillus</taxon>
    </lineage>
</organism>
<feature type="domain" description="HTH araC/xylS-type" evidence="5">
    <location>
        <begin position="413"/>
        <end position="510"/>
    </location>
</feature>
<dbReference type="Gene3D" id="3.40.50.2300">
    <property type="match status" value="1"/>
</dbReference>
<evidence type="ECO:0000256" key="2">
    <source>
        <dbReference type="ARBA" id="ARBA00023125"/>
    </source>
</evidence>
<dbReference type="PROSITE" id="PS01124">
    <property type="entry name" value="HTH_ARAC_FAMILY_2"/>
    <property type="match status" value="1"/>
</dbReference>
<dbReference type="SMART" id="SM00448">
    <property type="entry name" value="REC"/>
    <property type="match status" value="1"/>
</dbReference>
<dbReference type="InterPro" id="IPR018060">
    <property type="entry name" value="HTH_AraC"/>
</dbReference>
<feature type="domain" description="Response regulatory" evidence="6">
    <location>
        <begin position="2"/>
        <end position="116"/>
    </location>
</feature>
<dbReference type="InterPro" id="IPR001789">
    <property type="entry name" value="Sig_transdc_resp-reg_receiver"/>
</dbReference>
<evidence type="ECO:0000259" key="5">
    <source>
        <dbReference type="PROSITE" id="PS01124"/>
    </source>
</evidence>
<dbReference type="Proteomes" id="UP001338137">
    <property type="component" value="Unassembled WGS sequence"/>
</dbReference>
<dbReference type="SUPFAM" id="SSF46689">
    <property type="entry name" value="Homeodomain-like"/>
    <property type="match status" value="2"/>
</dbReference>
<evidence type="ECO:0000256" key="4">
    <source>
        <dbReference type="PROSITE-ProRule" id="PRU00169"/>
    </source>
</evidence>
<feature type="modified residue" description="4-aspartylphosphate" evidence="4">
    <location>
        <position position="51"/>
    </location>
</feature>
<dbReference type="InterPro" id="IPR011006">
    <property type="entry name" value="CheY-like_superfamily"/>
</dbReference>
<dbReference type="Pfam" id="PF12833">
    <property type="entry name" value="HTH_18"/>
    <property type="match status" value="1"/>
</dbReference>
<dbReference type="EMBL" id="JARLKY010000061">
    <property type="protein sequence ID" value="MEC0230064.1"/>
    <property type="molecule type" value="Genomic_DNA"/>
</dbReference>
<reference evidence="7 8" key="1">
    <citation type="submission" date="2023-03" db="EMBL/GenBank/DDBJ databases">
        <title>Bacillus Genome Sequencing.</title>
        <authorList>
            <person name="Dunlap C."/>
        </authorList>
    </citation>
    <scope>NUCLEOTIDE SEQUENCE [LARGE SCALE GENOMIC DNA]</scope>
    <source>
        <strain evidence="7 8">BD-533</strain>
    </source>
</reference>
<protein>
    <submittedName>
        <fullName evidence="7">Response regulator</fullName>
    </submittedName>
</protein>
<dbReference type="SMART" id="SM00342">
    <property type="entry name" value="HTH_ARAC"/>
    <property type="match status" value="1"/>
</dbReference>
<keyword evidence="3" id="KW-0804">Transcription</keyword>
<sequence>MNLLIVDDEISVRKHLQLMLEGSGLEVREAENGQAALDVLENNVIDLMLTDIRMPFMDGIALIQQCKLRYPKLWTIVLSNFAEFDLAQMAIRYGAKNYLLKATISKESLIAEINHCCEEMAAESLKIQQSKLDYNEMLMVQNSLFFEWRLQHINSVELIKRSSKFNVQVFQFEETKSMLALLEVDGFAEWCQVKFHNKTDLAIYAFQNVASEVIKRFHPRNELFHLETARFIVLDFDENDCELHHEKMKNVQLALKQYLQLEICLIFGYEFATLNSLLEAIRKTAGDAKHLFYSPTPCLLDRHDCDYAVKDMDLYSFFQSIEMDNPRTSVSNLPAWIGSFFDLLIYLRRPPGIVKEDLKFLIAFIEKKGYSVTEQLKTKIQNMEAIRLTEYKNAFDQWVSGYHYWDTQRIEVVKALNYIHLQYKNKITLDDICRHINMSRSHFSKLFKDQMGITVMEYVEEFRMKQAKLLIRTTPLTIGEISTQVGVPDLFYFSKLYKRFYKINPSKDRG</sequence>
<keyword evidence="1" id="KW-0805">Transcription regulation</keyword>
<evidence type="ECO:0000256" key="1">
    <source>
        <dbReference type="ARBA" id="ARBA00023015"/>
    </source>
</evidence>
<dbReference type="PANTHER" id="PTHR43280">
    <property type="entry name" value="ARAC-FAMILY TRANSCRIPTIONAL REGULATOR"/>
    <property type="match status" value="1"/>
</dbReference>
<dbReference type="SUPFAM" id="SSF52172">
    <property type="entry name" value="CheY-like"/>
    <property type="match status" value="1"/>
</dbReference>
<keyword evidence="4" id="KW-0597">Phosphoprotein</keyword>
<evidence type="ECO:0000313" key="8">
    <source>
        <dbReference type="Proteomes" id="UP001338137"/>
    </source>
</evidence>
<comment type="caution">
    <text evidence="7">The sequence shown here is derived from an EMBL/GenBank/DDBJ whole genome shotgun (WGS) entry which is preliminary data.</text>
</comment>
<keyword evidence="2" id="KW-0238">DNA-binding</keyword>
<dbReference type="Gene3D" id="1.10.10.60">
    <property type="entry name" value="Homeodomain-like"/>
    <property type="match status" value="2"/>
</dbReference>
<dbReference type="PROSITE" id="PS00041">
    <property type="entry name" value="HTH_ARAC_FAMILY_1"/>
    <property type="match status" value="1"/>
</dbReference>
<dbReference type="PROSITE" id="PS50110">
    <property type="entry name" value="RESPONSE_REGULATORY"/>
    <property type="match status" value="1"/>
</dbReference>
<dbReference type="Pfam" id="PF00072">
    <property type="entry name" value="Response_reg"/>
    <property type="match status" value="1"/>
</dbReference>
<dbReference type="RefSeq" id="WP_326074131.1">
    <property type="nucleotide sequence ID" value="NZ_JARLKY010000061.1"/>
</dbReference>
<evidence type="ECO:0000259" key="6">
    <source>
        <dbReference type="PROSITE" id="PS50110"/>
    </source>
</evidence>
<proteinExistence type="predicted"/>
<dbReference type="InterPro" id="IPR009057">
    <property type="entry name" value="Homeodomain-like_sf"/>
</dbReference>
<dbReference type="InterPro" id="IPR018062">
    <property type="entry name" value="HTH_AraC-typ_CS"/>
</dbReference>
<dbReference type="CDD" id="cd17536">
    <property type="entry name" value="REC_YesN-like"/>
    <property type="match status" value="1"/>
</dbReference>